<evidence type="ECO:0000259" key="1">
    <source>
        <dbReference type="PROSITE" id="PS51886"/>
    </source>
</evidence>
<dbReference type="STRING" id="1245769.A0A0C7MYN9"/>
<dbReference type="AlphaFoldDB" id="A0A0C7MYN9"/>
<dbReference type="InterPro" id="IPR006571">
    <property type="entry name" value="TLDc_dom"/>
</dbReference>
<sequence length="553" mass="61950">MGQTASANAPSNLSYTSETDVMIAYDKRAVRSVSTPELTSYRANIKGKALNDPVTKAELVDLLRLHGINDTLSTLLFNFFQTLSNFPMIKDCYENVTYVGVLKSCVLVSKQRCLKYVRDKSYNHVKLIFIALALSKNVKEVTGTPSSDISLDVPDIISGFNNVQTDELTIPADSMLEFVTLMLRISMLTLTKNSTLDVKLSEKWDSFRTFALNIVRTMNTSIVTSQDTLKHVIAYEDFQEVVSSTCPNLLLPLEMLVEHVLFLERDLKEPPASNIPMAESKLVTAPLLSQLSTFWPRELVFSKLQKLYVGRDNGFSMRSFQAKVFKWMAPSLLLVNGIRIPDDDEYARSKNHRYQNFLNDYPRLRGEDQQLLPPFAGKKKLLFAVYVAEPWKVTNSELFGDTKTTIIQLSPVQEIFKASRPENICFNTLGGGIGVGSSIPVIKNSNRRYMPGNVSLNIDPNLEFGTFRNVGPGGSISPGSLTTASSEHKFLIQDIEVWGCGGEKELEEQMKNWEWEEAEAKRRQRINLKSINDDRALLELAGLVGQNQSGGSV</sequence>
<protein>
    <submittedName>
        <fullName evidence="2">LALA0S01e16072g1_1</fullName>
    </submittedName>
</protein>
<dbReference type="PROSITE" id="PS51886">
    <property type="entry name" value="TLDC"/>
    <property type="match status" value="1"/>
</dbReference>
<dbReference type="Pfam" id="PF07534">
    <property type="entry name" value="TLD"/>
    <property type="match status" value="1"/>
</dbReference>
<reference evidence="2 3" key="1">
    <citation type="submission" date="2014-12" db="EMBL/GenBank/DDBJ databases">
        <authorList>
            <person name="Neuveglise Cecile"/>
        </authorList>
    </citation>
    <scope>NUCLEOTIDE SEQUENCE [LARGE SCALE GENOMIC DNA]</scope>
    <source>
        <strain evidence="2 3">CBS 12615</strain>
    </source>
</reference>
<feature type="domain" description="TLDc" evidence="1">
    <location>
        <begin position="281"/>
        <end position="501"/>
    </location>
</feature>
<evidence type="ECO:0000313" key="2">
    <source>
        <dbReference type="EMBL" id="CEP60662.1"/>
    </source>
</evidence>
<organism evidence="2 3">
    <name type="scientific">Lachancea lanzarotensis</name>
    <dbReference type="NCBI Taxonomy" id="1245769"/>
    <lineage>
        <taxon>Eukaryota</taxon>
        <taxon>Fungi</taxon>
        <taxon>Dikarya</taxon>
        <taxon>Ascomycota</taxon>
        <taxon>Saccharomycotina</taxon>
        <taxon>Saccharomycetes</taxon>
        <taxon>Saccharomycetales</taxon>
        <taxon>Saccharomycetaceae</taxon>
        <taxon>Lachancea</taxon>
    </lineage>
</organism>
<dbReference type="GO" id="GO:0000329">
    <property type="term" value="C:fungal-type vacuole membrane"/>
    <property type="evidence" value="ECO:0007669"/>
    <property type="project" value="EnsemblFungi"/>
</dbReference>
<dbReference type="RefSeq" id="XP_022626904.1">
    <property type="nucleotide sequence ID" value="XM_022774848.1"/>
</dbReference>
<proteinExistence type="predicted"/>
<evidence type="ECO:0000313" key="3">
    <source>
        <dbReference type="Proteomes" id="UP000054304"/>
    </source>
</evidence>
<dbReference type="GO" id="GO:0032984">
    <property type="term" value="P:protein-containing complex disassembly"/>
    <property type="evidence" value="ECO:0007669"/>
    <property type="project" value="EnsemblFungi"/>
</dbReference>
<dbReference type="EMBL" id="LN736360">
    <property type="protein sequence ID" value="CEP60662.1"/>
    <property type="molecule type" value="Genomic_DNA"/>
</dbReference>
<keyword evidence="3" id="KW-1185">Reference proteome</keyword>
<gene>
    <name evidence="2" type="ORF">LALA0_S01e16072g</name>
</gene>
<accession>A0A0C7MYN9</accession>
<name>A0A0C7MYN9_9SACH</name>
<dbReference type="Proteomes" id="UP000054304">
    <property type="component" value="Unassembled WGS sequence"/>
</dbReference>
<dbReference type="SMART" id="SM00584">
    <property type="entry name" value="TLDc"/>
    <property type="match status" value="1"/>
</dbReference>
<dbReference type="GeneID" id="34684064"/>
<dbReference type="HOGENOM" id="CLU_011918_1_0_1"/>
<dbReference type="OrthoDB" id="289228at2759"/>